<dbReference type="CDD" id="cd13401">
    <property type="entry name" value="Slt70-like"/>
    <property type="match status" value="1"/>
</dbReference>
<evidence type="ECO:0000256" key="2">
    <source>
        <dbReference type="ARBA" id="ARBA00022729"/>
    </source>
</evidence>
<dbReference type="InterPro" id="IPR023346">
    <property type="entry name" value="Lysozyme-like_dom_sf"/>
</dbReference>
<feature type="domain" description="Lytic transglycosylase superhelical linker" evidence="6">
    <location>
        <begin position="466"/>
        <end position="526"/>
    </location>
</feature>
<feature type="compositionally biased region" description="Polar residues" evidence="3">
    <location>
        <begin position="67"/>
        <end position="84"/>
    </location>
</feature>
<sequence length="712" mass="77774">MRAVVSFALGCFLVAPQVQAQPAAPAASTTEQFILKADGTLAPVTAPNAAPRVVAPVSAPEGAKPSANANANRVASTPPASNAGTIADPESTSAAQAVAAARQALNSKQFAQLASFIPKARGDILAIYPEYWTMRTKVWSYNAVGAREEIEGFLDKHKGSYLADRLRADWILAAARQGDFGTVRDLGSVRQGSNNLSCAQLEASHMTGRRATVLEATKVFAPAPACWKLFDQLVADRVLSSEDLLPYLQDAVEDNKTTDARKFAAYIFEPADLSAYDAMMAAPAKWLSSQTGSVSGMRAEVVALGLARLARTDLNAAVAATQGTWRSRLPKKNLQWAYGQLGLWGMMRLDPNAIDWYKESGGVRLSVHNEAWRVRAALRQPKIDWAWVIRHIDQMSAVQKADSTWVYWRARGLVATGKKDEAQKAYASIATEYSFYGQLAAEELGKSIAVPDRPAPVTAQELKEARSNPGLRRAVTLFKRGWRTDAVPEWNFTLIGMTDRQLLAAAELARQEHIYDRVVVTSGRTKKEIDFTQRFVAPFESRVSEQARAVDVDPAWVYGLIRQESLFIMDARSHVGASGLMQLMPATARWMAGKIGMKDFTPSKVNDFDTNTKLGTSYLSMVQSDLGGSQVLASAGYNAGPGRPMLWRSRLSGPVEGAIFAETIPFNETRDYVKKVMSNATYYAALFSGQPQSLKQRLGQIEPQPYARSPLP</sequence>
<dbReference type="PANTHER" id="PTHR37423">
    <property type="entry name" value="SOLUBLE LYTIC MUREIN TRANSGLYCOSYLASE-RELATED"/>
    <property type="match status" value="1"/>
</dbReference>
<gene>
    <name evidence="7" type="ORF">KZZ10_06175</name>
</gene>
<dbReference type="GO" id="GO:0042597">
    <property type="term" value="C:periplasmic space"/>
    <property type="evidence" value="ECO:0007669"/>
    <property type="project" value="InterPro"/>
</dbReference>
<dbReference type="InterPro" id="IPR037061">
    <property type="entry name" value="Lytic_TGlycoase_superhlx_L_sf"/>
</dbReference>
<keyword evidence="2 4" id="KW-0732">Signal</keyword>
<accession>A0A953N9L8</accession>
<feature type="region of interest" description="Disordered" evidence="3">
    <location>
        <begin position="58"/>
        <end position="87"/>
    </location>
</feature>
<evidence type="ECO:0000313" key="8">
    <source>
        <dbReference type="Proteomes" id="UP000739565"/>
    </source>
</evidence>
<name>A0A953N9L8_9BURK</name>
<evidence type="ECO:0000256" key="3">
    <source>
        <dbReference type="SAM" id="MobiDB-lite"/>
    </source>
</evidence>
<dbReference type="SUPFAM" id="SSF53955">
    <property type="entry name" value="Lysozyme-like"/>
    <property type="match status" value="1"/>
</dbReference>
<dbReference type="Gene3D" id="1.10.1240.20">
    <property type="entry name" value="Lytic transglycosylase, superhelical linker domain"/>
    <property type="match status" value="1"/>
</dbReference>
<dbReference type="Pfam" id="PF01464">
    <property type="entry name" value="SLT"/>
    <property type="match status" value="1"/>
</dbReference>
<dbReference type="Proteomes" id="UP000739565">
    <property type="component" value="Unassembled WGS sequence"/>
</dbReference>
<dbReference type="EMBL" id="JAHXRI010000006">
    <property type="protein sequence ID" value="MBZ1350228.1"/>
    <property type="molecule type" value="Genomic_DNA"/>
</dbReference>
<comment type="caution">
    <text evidence="7">The sequence shown here is derived from an EMBL/GenBank/DDBJ whole genome shotgun (WGS) entry which is preliminary data.</text>
</comment>
<dbReference type="InterPro" id="IPR008258">
    <property type="entry name" value="Transglycosylase_SLT_dom_1"/>
</dbReference>
<reference evidence="7" key="1">
    <citation type="submission" date="2021-07" db="EMBL/GenBank/DDBJ databases">
        <title>New genus and species of the family Alcaligenaceae.</title>
        <authorList>
            <person name="Hahn M.W."/>
        </authorList>
    </citation>
    <scope>NUCLEOTIDE SEQUENCE</scope>
    <source>
        <strain evidence="7">LF4-65</strain>
    </source>
</reference>
<evidence type="ECO:0000259" key="6">
    <source>
        <dbReference type="Pfam" id="PF14718"/>
    </source>
</evidence>
<dbReference type="Gene3D" id="1.10.530.10">
    <property type="match status" value="1"/>
</dbReference>
<feature type="domain" description="Transglycosylase SLT" evidence="5">
    <location>
        <begin position="545"/>
        <end position="648"/>
    </location>
</feature>
<feature type="signal peptide" evidence="4">
    <location>
        <begin position="1"/>
        <end position="20"/>
    </location>
</feature>
<dbReference type="RefSeq" id="WP_259660615.1">
    <property type="nucleotide sequence ID" value="NZ_JAHXRI010000006.1"/>
</dbReference>
<protein>
    <submittedName>
        <fullName evidence="7">Lytic transglycosylase domain-containing protein</fullName>
    </submittedName>
</protein>
<evidence type="ECO:0000256" key="4">
    <source>
        <dbReference type="SAM" id="SignalP"/>
    </source>
</evidence>
<evidence type="ECO:0000256" key="1">
    <source>
        <dbReference type="ARBA" id="ARBA00007734"/>
    </source>
</evidence>
<dbReference type="InterPro" id="IPR012289">
    <property type="entry name" value="Lytic_TGlycosylase_superhlx_L"/>
</dbReference>
<organism evidence="7 8">
    <name type="scientific">Zwartia hollandica</name>
    <dbReference type="NCBI Taxonomy" id="324606"/>
    <lineage>
        <taxon>Bacteria</taxon>
        <taxon>Pseudomonadati</taxon>
        <taxon>Pseudomonadota</taxon>
        <taxon>Betaproteobacteria</taxon>
        <taxon>Burkholderiales</taxon>
        <taxon>Alcaligenaceae</taxon>
        <taxon>Zwartia</taxon>
    </lineage>
</organism>
<evidence type="ECO:0000313" key="7">
    <source>
        <dbReference type="EMBL" id="MBZ1350228.1"/>
    </source>
</evidence>
<evidence type="ECO:0000259" key="5">
    <source>
        <dbReference type="Pfam" id="PF01464"/>
    </source>
</evidence>
<comment type="similarity">
    <text evidence="1">Belongs to the transglycosylase Slt family.</text>
</comment>
<dbReference type="Gene3D" id="1.25.20.10">
    <property type="entry name" value="Bacterial muramidases"/>
    <property type="match status" value="1"/>
</dbReference>
<dbReference type="Pfam" id="PF14718">
    <property type="entry name" value="SLT_L"/>
    <property type="match status" value="1"/>
</dbReference>
<dbReference type="AlphaFoldDB" id="A0A953N9L8"/>
<keyword evidence="8" id="KW-1185">Reference proteome</keyword>
<dbReference type="SUPFAM" id="SSF48435">
    <property type="entry name" value="Bacterial muramidases"/>
    <property type="match status" value="1"/>
</dbReference>
<feature type="chain" id="PRO_5036710298" evidence="4">
    <location>
        <begin position="21"/>
        <end position="712"/>
    </location>
</feature>
<proteinExistence type="inferred from homology"/>
<dbReference type="InterPro" id="IPR008939">
    <property type="entry name" value="Lytic_TGlycosylase_superhlx_U"/>
</dbReference>
<dbReference type="PANTHER" id="PTHR37423:SF5">
    <property type="entry name" value="SOLUBLE LYTIC MUREIN TRANSGLYCOSYLASE"/>
    <property type="match status" value="1"/>
</dbReference>
<dbReference type="GO" id="GO:0004553">
    <property type="term" value="F:hydrolase activity, hydrolyzing O-glycosyl compounds"/>
    <property type="evidence" value="ECO:0007669"/>
    <property type="project" value="InterPro"/>
</dbReference>